<dbReference type="GO" id="GO:0006777">
    <property type="term" value="P:Mo-molybdopterin cofactor biosynthetic process"/>
    <property type="evidence" value="ECO:0007669"/>
    <property type="project" value="InterPro"/>
</dbReference>
<dbReference type="RefSeq" id="WP_095611477.1">
    <property type="nucleotide sequence ID" value="NZ_NMPM01000062.1"/>
</dbReference>
<organism evidence="4 5">
    <name type="scientific">Tamilnaduibacter salinus</name>
    <dbReference type="NCBI Taxonomy" id="1484056"/>
    <lineage>
        <taxon>Bacteria</taxon>
        <taxon>Pseudomonadati</taxon>
        <taxon>Pseudomonadota</taxon>
        <taxon>Gammaproteobacteria</taxon>
        <taxon>Pseudomonadales</taxon>
        <taxon>Marinobacteraceae</taxon>
        <taxon>Tamilnaduibacter</taxon>
    </lineage>
</organism>
<dbReference type="Pfam" id="PF02597">
    <property type="entry name" value="ThiS"/>
    <property type="match status" value="1"/>
</dbReference>
<dbReference type="PANTHER" id="PTHR33359:SF1">
    <property type="entry name" value="MOLYBDOPTERIN SYNTHASE SULFUR CARRIER SUBUNIT"/>
    <property type="match status" value="1"/>
</dbReference>
<dbReference type="GO" id="GO:0000166">
    <property type="term" value="F:nucleotide binding"/>
    <property type="evidence" value="ECO:0007669"/>
    <property type="project" value="UniProtKB-KW"/>
</dbReference>
<dbReference type="UniPathway" id="UPA00344"/>
<comment type="caution">
    <text evidence="4">The sequence shown here is derived from an EMBL/GenBank/DDBJ whole genome shotgun (WGS) entry which is preliminary data.</text>
</comment>
<comment type="similarity">
    <text evidence="2">Belongs to the MoaD family.</text>
</comment>
<proteinExistence type="inferred from homology"/>
<accession>A0A2A2I180</accession>
<dbReference type="InterPro" id="IPR016155">
    <property type="entry name" value="Mopterin_synth/thiamin_S_b"/>
</dbReference>
<protein>
    <recommendedName>
        <fullName evidence="3">Molybdopterin synthase sulfur carrier subunit</fullName>
    </recommendedName>
</protein>
<dbReference type="Gene3D" id="3.10.20.30">
    <property type="match status" value="1"/>
</dbReference>
<dbReference type="InterPro" id="IPR003749">
    <property type="entry name" value="ThiS/MoaD-like"/>
</dbReference>
<name>A0A2A2I180_9GAMM</name>
<dbReference type="SUPFAM" id="SSF54285">
    <property type="entry name" value="MoaD/ThiS"/>
    <property type="match status" value="1"/>
</dbReference>
<dbReference type="EMBL" id="NMPM01000062">
    <property type="protein sequence ID" value="PAV25407.1"/>
    <property type="molecule type" value="Genomic_DNA"/>
</dbReference>
<dbReference type="InterPro" id="IPR044672">
    <property type="entry name" value="MOCS2A"/>
</dbReference>
<evidence type="ECO:0000256" key="1">
    <source>
        <dbReference type="ARBA" id="ARBA00022741"/>
    </source>
</evidence>
<evidence type="ECO:0000256" key="2">
    <source>
        <dbReference type="ARBA" id="ARBA00024200"/>
    </source>
</evidence>
<dbReference type="GO" id="GO:1990133">
    <property type="term" value="C:molybdopterin adenylyltransferase complex"/>
    <property type="evidence" value="ECO:0007669"/>
    <property type="project" value="TreeGrafter"/>
</dbReference>
<evidence type="ECO:0000313" key="5">
    <source>
        <dbReference type="Proteomes" id="UP000218332"/>
    </source>
</evidence>
<dbReference type="InterPro" id="IPR012675">
    <property type="entry name" value="Beta-grasp_dom_sf"/>
</dbReference>
<keyword evidence="5" id="KW-1185">Reference proteome</keyword>
<dbReference type="CDD" id="cd00754">
    <property type="entry name" value="Ubl_MoaD"/>
    <property type="match status" value="1"/>
</dbReference>
<reference evidence="4 5" key="1">
    <citation type="submission" date="2017-07" db="EMBL/GenBank/DDBJ databases">
        <title>Tamlnaduibacter salinus (Mi-7) genome sequencing.</title>
        <authorList>
            <person name="Verma A."/>
            <person name="Krishnamurthi S."/>
        </authorList>
    </citation>
    <scope>NUCLEOTIDE SEQUENCE [LARGE SCALE GENOMIC DNA]</scope>
    <source>
        <strain evidence="4 5">Mi-7</strain>
    </source>
</reference>
<dbReference type="NCBIfam" id="TIGR01682">
    <property type="entry name" value="moaD"/>
    <property type="match status" value="1"/>
</dbReference>
<gene>
    <name evidence="4" type="primary">moaD</name>
    <name evidence="4" type="ORF">CF392_10840</name>
</gene>
<dbReference type="Proteomes" id="UP000218332">
    <property type="component" value="Unassembled WGS sequence"/>
</dbReference>
<evidence type="ECO:0000313" key="4">
    <source>
        <dbReference type="EMBL" id="PAV25407.1"/>
    </source>
</evidence>
<evidence type="ECO:0000256" key="3">
    <source>
        <dbReference type="ARBA" id="ARBA00024247"/>
    </source>
</evidence>
<keyword evidence="1" id="KW-0547">Nucleotide-binding</keyword>
<sequence length="86" mass="9418">MSDITITLRLFARLRETIGTGERTLTLPADQTIDALIHTLISEGAPWTALAEEPRLMIAVNQTMTGRDQRLRDGDEVALFPPVTGG</sequence>
<dbReference type="AlphaFoldDB" id="A0A2A2I180"/>
<dbReference type="PANTHER" id="PTHR33359">
    <property type="entry name" value="MOLYBDOPTERIN SYNTHASE SULFUR CARRIER SUBUNIT"/>
    <property type="match status" value="1"/>
</dbReference>